<dbReference type="Proteomes" id="UP001313282">
    <property type="component" value="Unassembled WGS sequence"/>
</dbReference>
<sequence>MISRSKMVVGGRKREGQTLIERISKQRPRIYAKGPQNCHHKLSTLPIPSSSGSMAQKPEEYQPFWIEELSPDALAAFYENYTGHPKKEGNGSIGADEVKKALYGTTTPGERWRRLRDAIGLIVDSFIKFNDPTEAAEPTREYLKSIKSWKLPVEQRLRVSKAICQIPEYANHVSESAADPMYLTSWLWDNRILYLIEVSRKPNAKHGGLQSGSERERPKAKKGQSSRGSRGGVWEEPQEGPSLPPISSLLKKPSSWGSTND</sequence>
<feature type="compositionally biased region" description="Low complexity" evidence="1">
    <location>
        <begin position="245"/>
        <end position="255"/>
    </location>
</feature>
<accession>A0AAN8MZL3</accession>
<evidence type="ECO:0000256" key="1">
    <source>
        <dbReference type="SAM" id="MobiDB-lite"/>
    </source>
</evidence>
<dbReference type="AlphaFoldDB" id="A0AAN8MZL3"/>
<keyword evidence="3" id="KW-1185">Reference proteome</keyword>
<dbReference type="EMBL" id="JAVHNR010000007">
    <property type="protein sequence ID" value="KAK6336886.1"/>
    <property type="molecule type" value="Genomic_DNA"/>
</dbReference>
<evidence type="ECO:0000313" key="3">
    <source>
        <dbReference type="Proteomes" id="UP001313282"/>
    </source>
</evidence>
<reference evidence="2 3" key="1">
    <citation type="submission" date="2019-10" db="EMBL/GenBank/DDBJ databases">
        <authorList>
            <person name="Palmer J.M."/>
        </authorList>
    </citation>
    <scope>NUCLEOTIDE SEQUENCE [LARGE SCALE GENOMIC DNA]</scope>
    <source>
        <strain evidence="2 3">TWF718</strain>
    </source>
</reference>
<name>A0AAN8MZL3_9PEZI</name>
<gene>
    <name evidence="2" type="ORF">TWF718_009674</name>
</gene>
<proteinExistence type="predicted"/>
<protein>
    <submittedName>
        <fullName evidence="2">Uncharacterized protein</fullName>
    </submittedName>
</protein>
<evidence type="ECO:0000313" key="2">
    <source>
        <dbReference type="EMBL" id="KAK6336886.1"/>
    </source>
</evidence>
<comment type="caution">
    <text evidence="2">The sequence shown here is derived from an EMBL/GenBank/DDBJ whole genome shotgun (WGS) entry which is preliminary data.</text>
</comment>
<feature type="region of interest" description="Disordered" evidence="1">
    <location>
        <begin position="1"/>
        <end position="26"/>
    </location>
</feature>
<feature type="region of interest" description="Disordered" evidence="1">
    <location>
        <begin position="203"/>
        <end position="261"/>
    </location>
</feature>
<organism evidence="2 3">
    <name type="scientific">Orbilia javanica</name>
    <dbReference type="NCBI Taxonomy" id="47235"/>
    <lineage>
        <taxon>Eukaryota</taxon>
        <taxon>Fungi</taxon>
        <taxon>Dikarya</taxon>
        <taxon>Ascomycota</taxon>
        <taxon>Pezizomycotina</taxon>
        <taxon>Orbiliomycetes</taxon>
        <taxon>Orbiliales</taxon>
        <taxon>Orbiliaceae</taxon>
        <taxon>Orbilia</taxon>
    </lineage>
</organism>